<dbReference type="OrthoDB" id="4966at2759"/>
<feature type="non-terminal residue" evidence="2">
    <location>
        <position position="455"/>
    </location>
</feature>
<dbReference type="RefSeq" id="XP_024751343.1">
    <property type="nucleotide sequence ID" value="XM_024898067.1"/>
</dbReference>
<proteinExistence type="predicted"/>
<evidence type="ECO:0000256" key="1">
    <source>
        <dbReference type="SAM" id="MobiDB-lite"/>
    </source>
</evidence>
<dbReference type="Proteomes" id="UP000241546">
    <property type="component" value="Unassembled WGS sequence"/>
</dbReference>
<protein>
    <recommendedName>
        <fullName evidence="4">F-box domain-containing protein</fullName>
    </recommendedName>
</protein>
<evidence type="ECO:0008006" key="4">
    <source>
        <dbReference type="Google" id="ProtNLM"/>
    </source>
</evidence>
<sequence>MAIQDVEDGGLKRKKFKFDDLLIEEFFGGVDPYEDPNENSSISYEGKDILTCICLNVELAVELGKHLDGKDILNLCLASRHFYNTVNTYLLSSVRSWIEYRAPEAGRVFHFRLYAKHLIDDPLKRTWSALKEGLTTPPNKDSKVRKVPGLKYLQLVLGRDKCCRDILAIMARCGHRMPATMHHSLLRLWLLMDVSTTKQRQAMLEMKNLFTDVNLYNIQMFLVKLSLLFNDPVYGPCSLDLVQLMMGQKGLFKLWQLITRKKFYKLSDIVELKLRYDMPFFSEGTYWIEHSLNAVQGIPIEDIGQYHREGWGAGGTHLSRPDELVPVEAVRRGLNLDDHLNHMAIWGYFDWKTGENLVPSLEEMHIENEAEVLANVDTTEHWKPKHVLKKRWNELTPEQQEEILSDEEDDRLRAQAWTSTLDDDDDAGSLDGSSDSDSDEASDLDDEIRRGYIVP</sequence>
<feature type="region of interest" description="Disordered" evidence="1">
    <location>
        <begin position="400"/>
        <end position="455"/>
    </location>
</feature>
<reference evidence="3" key="1">
    <citation type="submission" date="2016-07" db="EMBL/GenBank/DDBJ databases">
        <title>Multiple horizontal gene transfer events from other fungi enriched the ability of initially mycotrophic Trichoderma (Ascomycota) to feed on dead plant biomass.</title>
        <authorList>
            <consortium name="DOE Joint Genome Institute"/>
            <person name="Atanasova L."/>
            <person name="Chenthamara K."/>
            <person name="Zhang J."/>
            <person name="Grujic M."/>
            <person name="Henrissat B."/>
            <person name="Kuo A."/>
            <person name="Aerts A."/>
            <person name="Salamov A."/>
            <person name="Lipzen A."/>
            <person name="Labutti K."/>
            <person name="Barry K."/>
            <person name="Miao Y."/>
            <person name="Rahimi M.J."/>
            <person name="Shen Q."/>
            <person name="Grigoriev I.V."/>
            <person name="Kubicek C.P."/>
            <person name="Druzhinina I.S."/>
        </authorList>
    </citation>
    <scope>NUCLEOTIDE SEQUENCE [LARGE SCALE GENOMIC DNA]</scope>
    <source>
        <strain evidence="3">TUCIM 6016</strain>
    </source>
</reference>
<evidence type="ECO:0000313" key="3">
    <source>
        <dbReference type="Proteomes" id="UP000241546"/>
    </source>
</evidence>
<gene>
    <name evidence="2" type="ORF">BBK36DRAFT_42144</name>
</gene>
<accession>A0A2T4BFB0</accession>
<dbReference type="GeneID" id="36606185"/>
<name>A0A2T4BFB0_9HYPO</name>
<dbReference type="EMBL" id="KZ680210">
    <property type="protein sequence ID" value="PTB68023.1"/>
    <property type="molecule type" value="Genomic_DNA"/>
</dbReference>
<organism evidence="2 3">
    <name type="scientific">Trichoderma citrinoviride</name>
    <dbReference type="NCBI Taxonomy" id="58853"/>
    <lineage>
        <taxon>Eukaryota</taxon>
        <taxon>Fungi</taxon>
        <taxon>Dikarya</taxon>
        <taxon>Ascomycota</taxon>
        <taxon>Pezizomycotina</taxon>
        <taxon>Sordariomycetes</taxon>
        <taxon>Hypocreomycetidae</taxon>
        <taxon>Hypocreales</taxon>
        <taxon>Hypocreaceae</taxon>
        <taxon>Trichoderma</taxon>
    </lineage>
</organism>
<evidence type="ECO:0000313" key="2">
    <source>
        <dbReference type="EMBL" id="PTB68023.1"/>
    </source>
</evidence>
<dbReference type="AlphaFoldDB" id="A0A2T4BFB0"/>
<keyword evidence="3" id="KW-1185">Reference proteome</keyword>
<feature type="compositionally biased region" description="Acidic residues" evidence="1">
    <location>
        <begin position="421"/>
        <end position="446"/>
    </location>
</feature>
<feature type="compositionally biased region" description="Acidic residues" evidence="1">
    <location>
        <begin position="400"/>
        <end position="409"/>
    </location>
</feature>